<evidence type="ECO:0000313" key="1">
    <source>
        <dbReference type="EMBL" id="MDA0178422.1"/>
    </source>
</evidence>
<name>A0ABT4S2X4_9FLAO</name>
<gene>
    <name evidence="1" type="ORF">OOZ35_13050</name>
</gene>
<sequence>MGDNLPSKTNDEVLIPLDKIDYLQKELTNVRDEFADNKYIIEARKVLAAGGLRSTIGSYWNAVVDDLRRKVIHRSVDLFNKEVSPKKTIKTYEDFQNYLTDFELIDGAYQIGAIGWEAKKLLHQARETRNIFDGHPDSSDPTLFKVFDMISDCNRYVLSQPYPIPIIDVNEYILTMDSDDFSKSDIAVEQAFSDLPDIYKKETANRLFTLYTGDSASTRLKSNIEFSYPILWKVISKEIRQEIGKRFDKLMVAGNSTVIEKASDIFSLIDGFRYVSLASRRIIYEPLVTELENSLDKWSEEGVVVKKLQRLGSNIPEDIIDRYVCALTKTYVGYKGGSHYYSRTEFYSNSAAPRISEMFEDFDNNSAESFVKAIKTDAKLKQRITYKNQLNRLRSLANILLNKPEIRDDTKEFLELLVDDEKTKDFFYNLNK</sequence>
<dbReference type="RefSeq" id="WP_270005783.1">
    <property type="nucleotide sequence ID" value="NZ_JAPFGC010000002.1"/>
</dbReference>
<reference evidence="1" key="1">
    <citation type="submission" date="2022-11" db="EMBL/GenBank/DDBJ databases">
        <title>Refractory cell wall polysaccharides provide important carbon source for microbial heterotrophs in the hadal ocean.</title>
        <authorList>
            <person name="Zhu X."/>
        </authorList>
    </citation>
    <scope>NUCLEOTIDE SEQUENCE</scope>
    <source>
        <strain evidence="1">MTRN7</strain>
    </source>
</reference>
<proteinExistence type="predicted"/>
<organism evidence="1 2">
    <name type="scientific">Mesoflavibacter profundi</name>
    <dbReference type="NCBI Taxonomy" id="2708110"/>
    <lineage>
        <taxon>Bacteria</taxon>
        <taxon>Pseudomonadati</taxon>
        <taxon>Bacteroidota</taxon>
        <taxon>Flavobacteriia</taxon>
        <taxon>Flavobacteriales</taxon>
        <taxon>Flavobacteriaceae</taxon>
        <taxon>Mesoflavibacter</taxon>
    </lineage>
</organism>
<evidence type="ECO:0000313" key="2">
    <source>
        <dbReference type="Proteomes" id="UP001149142"/>
    </source>
</evidence>
<comment type="caution">
    <text evidence="1">The sequence shown here is derived from an EMBL/GenBank/DDBJ whole genome shotgun (WGS) entry which is preliminary data.</text>
</comment>
<keyword evidence="2" id="KW-1185">Reference proteome</keyword>
<protein>
    <submittedName>
        <fullName evidence="1">Uncharacterized protein</fullName>
    </submittedName>
</protein>
<accession>A0ABT4S2X4</accession>
<dbReference type="EMBL" id="JAPFGC010000002">
    <property type="protein sequence ID" value="MDA0178422.1"/>
    <property type="molecule type" value="Genomic_DNA"/>
</dbReference>
<dbReference type="Proteomes" id="UP001149142">
    <property type="component" value="Unassembled WGS sequence"/>
</dbReference>